<keyword evidence="3" id="KW-1185">Reference proteome</keyword>
<evidence type="ECO:0000259" key="1">
    <source>
        <dbReference type="PROSITE" id="PS50075"/>
    </source>
</evidence>
<dbReference type="EMBL" id="JACHMK010000001">
    <property type="protein sequence ID" value="MBB6334799.1"/>
    <property type="molecule type" value="Genomic_DNA"/>
</dbReference>
<dbReference type="Gene3D" id="1.10.1200.10">
    <property type="entry name" value="ACP-like"/>
    <property type="match status" value="1"/>
</dbReference>
<dbReference type="PROSITE" id="PS50075">
    <property type="entry name" value="CARRIER"/>
    <property type="match status" value="1"/>
</dbReference>
<organism evidence="2 3">
    <name type="scientific">Schaalia hyovaginalis</name>
    <dbReference type="NCBI Taxonomy" id="29316"/>
    <lineage>
        <taxon>Bacteria</taxon>
        <taxon>Bacillati</taxon>
        <taxon>Actinomycetota</taxon>
        <taxon>Actinomycetes</taxon>
        <taxon>Actinomycetales</taxon>
        <taxon>Actinomycetaceae</taxon>
        <taxon>Schaalia</taxon>
    </lineage>
</organism>
<protein>
    <submittedName>
        <fullName evidence="2">Acyl carrier protein</fullName>
    </submittedName>
</protein>
<gene>
    <name evidence="2" type="ORF">HD592_001364</name>
</gene>
<accession>A0A923E782</accession>
<name>A0A923E782_9ACTO</name>
<proteinExistence type="predicted"/>
<sequence length="113" mass="11706">MGSIAELLGYSLVPEPDAAPDDEAPRGAPAASKADLAREAAIAAVLEETGLDPDAARVDLTLRGDLDLDDLGLYAIVARIEHDLSLVLPDDLVDSWGTLGSILDDTARLAAGE</sequence>
<dbReference type="SUPFAM" id="SSF47336">
    <property type="entry name" value="ACP-like"/>
    <property type="match status" value="1"/>
</dbReference>
<comment type="caution">
    <text evidence="2">The sequence shown here is derived from an EMBL/GenBank/DDBJ whole genome shotgun (WGS) entry which is preliminary data.</text>
</comment>
<evidence type="ECO:0000313" key="3">
    <source>
        <dbReference type="Proteomes" id="UP000617426"/>
    </source>
</evidence>
<dbReference type="Pfam" id="PF00550">
    <property type="entry name" value="PP-binding"/>
    <property type="match status" value="1"/>
</dbReference>
<dbReference type="InterPro" id="IPR036736">
    <property type="entry name" value="ACP-like_sf"/>
</dbReference>
<dbReference type="AlphaFoldDB" id="A0A923E782"/>
<dbReference type="Proteomes" id="UP000617426">
    <property type="component" value="Unassembled WGS sequence"/>
</dbReference>
<dbReference type="InterPro" id="IPR009081">
    <property type="entry name" value="PP-bd_ACP"/>
</dbReference>
<reference evidence="2" key="1">
    <citation type="submission" date="2020-08" db="EMBL/GenBank/DDBJ databases">
        <title>Sequencing the genomes of 1000 actinobacteria strains.</title>
        <authorList>
            <person name="Klenk H.-P."/>
        </authorList>
    </citation>
    <scope>NUCLEOTIDE SEQUENCE</scope>
    <source>
        <strain evidence="2">DSM 10695</strain>
    </source>
</reference>
<feature type="domain" description="Carrier" evidence="1">
    <location>
        <begin position="32"/>
        <end position="110"/>
    </location>
</feature>
<dbReference type="RefSeq" id="WP_184452796.1">
    <property type="nucleotide sequence ID" value="NZ_JACHMK010000001.1"/>
</dbReference>
<evidence type="ECO:0000313" key="2">
    <source>
        <dbReference type="EMBL" id="MBB6334799.1"/>
    </source>
</evidence>